<name>A0A811THC9_9EURY</name>
<evidence type="ECO:0000313" key="2">
    <source>
        <dbReference type="Proteomes" id="UP000610373"/>
    </source>
</evidence>
<comment type="caution">
    <text evidence="1">The sequence shown here is derived from an EMBL/GenBank/DDBJ whole genome shotgun (WGS) entry which is preliminary data.</text>
</comment>
<proteinExistence type="predicted"/>
<sequence>MNDGKGDGNMGLTEMIFRARLRQLKTNLEGIQRSM</sequence>
<reference evidence="1" key="1">
    <citation type="submission" date="2020-10" db="EMBL/GenBank/DDBJ databases">
        <authorList>
            <person name="Hahn C.J."/>
            <person name="Laso-Perez R."/>
            <person name="Vulcano F."/>
            <person name="Vaziourakis K.-M."/>
            <person name="Stokke R."/>
            <person name="Steen I.H."/>
            <person name="Teske A."/>
            <person name="Boetius A."/>
            <person name="Liebeke M."/>
            <person name="Amann R."/>
            <person name="Knittel K."/>
        </authorList>
    </citation>
    <scope>NUCLEOTIDE SEQUENCE</scope>
    <source>
        <strain evidence="1">Gfbio:e3339647-f889-4370-9287-4fb5cb688e4c:AG392O15_GoMArc1</strain>
    </source>
</reference>
<dbReference type="AlphaFoldDB" id="A0A811THC9"/>
<dbReference type="Proteomes" id="UP000610373">
    <property type="component" value="Unassembled WGS sequence"/>
</dbReference>
<accession>A0A811THC9</accession>
<dbReference type="EMBL" id="CAJHIO010000064">
    <property type="protein sequence ID" value="CAD6494185.1"/>
    <property type="molecule type" value="Genomic_DNA"/>
</dbReference>
<organism evidence="1 2">
    <name type="scientific">Candidatus Argoarchaeum ethanivorans</name>
    <dbReference type="NCBI Taxonomy" id="2608793"/>
    <lineage>
        <taxon>Archaea</taxon>
        <taxon>Methanobacteriati</taxon>
        <taxon>Methanobacteriota</taxon>
        <taxon>Stenosarchaea group</taxon>
        <taxon>Methanomicrobia</taxon>
        <taxon>Methanosarcinales</taxon>
        <taxon>Methanosarcinales incertae sedis</taxon>
        <taxon>GOM Arc I cluster</taxon>
        <taxon>Candidatus Argoarchaeum</taxon>
    </lineage>
</organism>
<evidence type="ECO:0000313" key="1">
    <source>
        <dbReference type="EMBL" id="CAD6494185.1"/>
    </source>
</evidence>
<gene>
    <name evidence="1" type="ORF">CHKLHMKO_00649</name>
</gene>
<protein>
    <submittedName>
        <fullName evidence="1">Uncharacterized protein</fullName>
    </submittedName>
</protein>